<feature type="domain" description="IPT/TIG" evidence="3">
    <location>
        <begin position="493"/>
        <end position="580"/>
    </location>
</feature>
<dbReference type="SUPFAM" id="SSF49899">
    <property type="entry name" value="Concanavalin A-like lectins/glucanases"/>
    <property type="match status" value="1"/>
</dbReference>
<feature type="signal peptide" evidence="2">
    <location>
        <begin position="1"/>
        <end position="18"/>
    </location>
</feature>
<comment type="caution">
    <text evidence="4">The sequence shown here is derived from an EMBL/GenBank/DDBJ whole genome shotgun (WGS) entry which is preliminary data.</text>
</comment>
<dbReference type="EMBL" id="JBIMZQ010000002">
    <property type="protein sequence ID" value="KAL3674003.1"/>
    <property type="molecule type" value="Genomic_DNA"/>
</dbReference>
<proteinExistence type="predicted"/>
<feature type="domain" description="IPT/TIG" evidence="3">
    <location>
        <begin position="866"/>
        <end position="951"/>
    </location>
</feature>
<dbReference type="AlphaFoldDB" id="A0ABD3G4X3"/>
<dbReference type="PANTHER" id="PTHR46769">
    <property type="entry name" value="POLYCYSTIC KIDNEY AND HEPATIC DISEASE 1 (AUTOSOMAL RECESSIVE)-LIKE 1"/>
    <property type="match status" value="1"/>
</dbReference>
<feature type="domain" description="IPT/TIG" evidence="3">
    <location>
        <begin position="683"/>
        <end position="774"/>
    </location>
</feature>
<dbReference type="InterPro" id="IPR014756">
    <property type="entry name" value="Ig_E-set"/>
</dbReference>
<sequence>MLLPLLCLLGLYLISASAATTTGTPVVALLPRHLVAFYPLLTDWRDYAPEGKIDGYSLDGHSRSNISIAPKIGTRLEQGAGLEFPVNIHAQNFPQVTIGAWVQAGQAMAVNKGCLLSQNGLNTGRALCIERGKWAVGGQVLDEALVKIDEWSFVAVVFGETSTFFFVDGKMTEIKTKVDSVASQRLVVGAAADQLLTGLTGYLRSVFVFDIALSETELSYLMTTKEVPLDTPIPPAPTHVLGPVEVTPKPHLYLKDRVENLVNARQAIDPDGDEYNVALPTLDDAKLLSVELVYDDAIEGDKNTVSDPHISSLTMWSATPQHREIHVGSIVTGQGSPSFDKLVSKCRINDDIDFTPTTVTADSIGCQIPEMHIDADASTIKVAISQNGMDYFSVGEFQVIERPWIFRLAPLQVLRSTKPQTIDIFGMNFANLTSLVCSIGRFAVPAKFISSSRIQCVIESMRYDGSIPTVKIAVSVNGVDFTRDPSRLGLVNVPTIDGFLPDNGPRTGGTMVKISGHGFIENVRYSVFYGQKESDGVEYVSSNLLIWTTTGFLSTSIVNVKLMVNEMLVPEIPSQEFTITQIPQTTAVFPQLLPVRSETTLTISGSGFRDFATLLCSFMKLTSDDKVSDGRSWTSSATFVSSSIVQCQTPAFTDADSYTVSVSNNAQDFSSGSDAGRFTVHKDILLKKTSALAGPAIGGTSVDITGQHFVRSTDVACRFGETRARAYFVSDAVIRCISPAWTPTVVTEAMSPVAVQIALNGLDFCTSSISFQYYSPPIIDTILPANAPMNTSLSLTLVGRYLVAYGGVVCRIGTTLQVPGIVESGGRMVQCDLVQTTATLGLMEISVSLNGGRDFTRSQPNLLVHEPIAIRSVDFRYIAKNSNASVSIGGRDFMRTSDVKCVFGETLTNATFISPELLTCSLPPSIGSGRDYKLRVSLNNGTHVSSEFALVHVYDVPIFESIAPASEDERAVLKVTGTGFVVNESFSLAVGCILGDFTQAVAKVVNYSSLECVVPDYKVLENATTVSVRFQILAKFQVE</sequence>
<dbReference type="PANTHER" id="PTHR46769:SF2">
    <property type="entry name" value="FIBROCYSTIN-L ISOFORM 2 PRECURSOR-RELATED"/>
    <property type="match status" value="1"/>
</dbReference>
<dbReference type="CDD" id="cd00102">
    <property type="entry name" value="IPT"/>
    <property type="match status" value="2"/>
</dbReference>
<organism evidence="4 5">
    <name type="scientific">Phytophthora oleae</name>
    <dbReference type="NCBI Taxonomy" id="2107226"/>
    <lineage>
        <taxon>Eukaryota</taxon>
        <taxon>Sar</taxon>
        <taxon>Stramenopiles</taxon>
        <taxon>Oomycota</taxon>
        <taxon>Peronosporomycetes</taxon>
        <taxon>Peronosporales</taxon>
        <taxon>Peronosporaceae</taxon>
        <taxon>Phytophthora</taxon>
    </lineage>
</organism>
<evidence type="ECO:0000256" key="2">
    <source>
        <dbReference type="SAM" id="SignalP"/>
    </source>
</evidence>
<evidence type="ECO:0000313" key="4">
    <source>
        <dbReference type="EMBL" id="KAL3674003.1"/>
    </source>
</evidence>
<dbReference type="CDD" id="cd00603">
    <property type="entry name" value="IPT_PCSR"/>
    <property type="match status" value="1"/>
</dbReference>
<feature type="domain" description="IPT/TIG" evidence="3">
    <location>
        <begin position="582"/>
        <end position="681"/>
    </location>
</feature>
<dbReference type="InterPro" id="IPR013783">
    <property type="entry name" value="Ig-like_fold"/>
</dbReference>
<keyword evidence="5" id="KW-1185">Reference proteome</keyword>
<dbReference type="Gene3D" id="2.60.40.10">
    <property type="entry name" value="Immunoglobulins"/>
    <property type="match status" value="5"/>
</dbReference>
<dbReference type="SMART" id="SM00429">
    <property type="entry name" value="IPT"/>
    <property type="match status" value="4"/>
</dbReference>
<dbReference type="InterPro" id="IPR052387">
    <property type="entry name" value="Fibrocystin"/>
</dbReference>
<dbReference type="SUPFAM" id="SSF81296">
    <property type="entry name" value="E set domains"/>
    <property type="match status" value="5"/>
</dbReference>
<dbReference type="InterPro" id="IPR013320">
    <property type="entry name" value="ConA-like_dom_sf"/>
</dbReference>
<name>A0ABD3G4X3_9STRA</name>
<reference evidence="4 5" key="1">
    <citation type="submission" date="2024-09" db="EMBL/GenBank/DDBJ databases">
        <title>Genome sequencing and assembly of Phytophthora oleae, isolate VK10A, causative agent of rot of olive drupes.</title>
        <authorList>
            <person name="Conti Taguali S."/>
            <person name="Riolo M."/>
            <person name="La Spada F."/>
            <person name="Cacciola S.O."/>
            <person name="Dionisio G."/>
        </authorList>
    </citation>
    <scope>NUCLEOTIDE SEQUENCE [LARGE SCALE GENOMIC DNA]</scope>
    <source>
        <strain evidence="4 5">VK10A</strain>
    </source>
</reference>
<keyword evidence="1 2" id="KW-0732">Signal</keyword>
<dbReference type="Proteomes" id="UP001632037">
    <property type="component" value="Unassembled WGS sequence"/>
</dbReference>
<dbReference type="Pfam" id="PF01833">
    <property type="entry name" value="TIG"/>
    <property type="match status" value="5"/>
</dbReference>
<feature type="chain" id="PRO_5044824324" description="IPT/TIG domain-containing protein" evidence="2">
    <location>
        <begin position="19"/>
        <end position="1039"/>
    </location>
</feature>
<evidence type="ECO:0000313" key="5">
    <source>
        <dbReference type="Proteomes" id="UP001632037"/>
    </source>
</evidence>
<gene>
    <name evidence="4" type="ORF">V7S43_001688</name>
</gene>
<evidence type="ECO:0000256" key="1">
    <source>
        <dbReference type="ARBA" id="ARBA00022729"/>
    </source>
</evidence>
<dbReference type="Gene3D" id="2.60.120.200">
    <property type="match status" value="1"/>
</dbReference>
<protein>
    <recommendedName>
        <fullName evidence="3">IPT/TIG domain-containing protein</fullName>
    </recommendedName>
</protein>
<accession>A0ABD3G4X3</accession>
<dbReference type="Pfam" id="PF13385">
    <property type="entry name" value="Laminin_G_3"/>
    <property type="match status" value="1"/>
</dbReference>
<dbReference type="InterPro" id="IPR002909">
    <property type="entry name" value="IPT_dom"/>
</dbReference>
<evidence type="ECO:0000259" key="3">
    <source>
        <dbReference type="SMART" id="SM00429"/>
    </source>
</evidence>